<accession>A0A2T4ARU4</accession>
<dbReference type="Proteomes" id="UP000241690">
    <property type="component" value="Unassembled WGS sequence"/>
</dbReference>
<reference evidence="2 3" key="1">
    <citation type="submission" date="2016-07" db="EMBL/GenBank/DDBJ databases">
        <title>Multiple horizontal gene transfer events from other fungi enriched the ability of initially mycotrophic Trichoderma (Ascomycota) to feed on dead plant biomass.</title>
        <authorList>
            <consortium name="DOE Joint Genome Institute"/>
            <person name="Aerts A."/>
            <person name="Atanasova L."/>
            <person name="Chenthamara K."/>
            <person name="Zhang J."/>
            <person name="Grujic M."/>
            <person name="Henrissat B."/>
            <person name="Kuo A."/>
            <person name="Salamov A."/>
            <person name="Lipzen A."/>
            <person name="Labutti K."/>
            <person name="Barry K."/>
            <person name="Miao Y."/>
            <person name="Rahimi M.J."/>
            <person name="Shen Q."/>
            <person name="Grigoriev I.V."/>
            <person name="Kubicek C.P."/>
            <person name="Druzhinina I.S."/>
        </authorList>
    </citation>
    <scope>NUCLEOTIDE SEQUENCE [LARGE SCALE GENOMIC DNA]</scope>
    <source>
        <strain evidence="2 3">CBS 226.95</strain>
    </source>
</reference>
<feature type="compositionally biased region" description="Basic and acidic residues" evidence="1">
    <location>
        <begin position="10"/>
        <end position="19"/>
    </location>
</feature>
<sequence length="184" mass="19302">MGGVPAAPLDARRTAKAEAEAGCGSFEAAAARIGAAMGGYTAGSSRAPSSSTEKRRKPPNGMPSCRVRILDTGSSPEDPCPVETAVDDRAYGVHSPSSKQTLQLRLSGATTRSLAERSQSDGPCMSCVCQGSAPETNGSPPWPADASWVFSEAEDVVSWMMQVKCKRQVLERHPLRPVICPTPA</sequence>
<keyword evidence="3" id="KW-1185">Reference proteome</keyword>
<feature type="region of interest" description="Disordered" evidence="1">
    <location>
        <begin position="1"/>
        <end position="21"/>
    </location>
</feature>
<dbReference type="GeneID" id="36622786"/>
<evidence type="ECO:0000256" key="1">
    <source>
        <dbReference type="SAM" id="MobiDB-lite"/>
    </source>
</evidence>
<feature type="compositionally biased region" description="Polar residues" evidence="1">
    <location>
        <begin position="42"/>
        <end position="51"/>
    </location>
</feature>
<organism evidence="2 3">
    <name type="scientific">Trichoderma harzianum CBS 226.95</name>
    <dbReference type="NCBI Taxonomy" id="983964"/>
    <lineage>
        <taxon>Eukaryota</taxon>
        <taxon>Fungi</taxon>
        <taxon>Dikarya</taxon>
        <taxon>Ascomycota</taxon>
        <taxon>Pezizomycotina</taxon>
        <taxon>Sordariomycetes</taxon>
        <taxon>Hypocreomycetidae</taxon>
        <taxon>Hypocreales</taxon>
        <taxon>Hypocreaceae</taxon>
        <taxon>Trichoderma</taxon>
    </lineage>
</organism>
<dbReference type="AlphaFoldDB" id="A0A2T4ARU4"/>
<dbReference type="EMBL" id="KZ679676">
    <property type="protein sequence ID" value="PTB59658.1"/>
    <property type="molecule type" value="Genomic_DNA"/>
</dbReference>
<proteinExistence type="predicted"/>
<feature type="region of interest" description="Disordered" evidence="1">
    <location>
        <begin position="39"/>
        <end position="79"/>
    </location>
</feature>
<gene>
    <name evidence="2" type="ORF">M431DRAFT_310698</name>
</gene>
<evidence type="ECO:0000313" key="3">
    <source>
        <dbReference type="Proteomes" id="UP000241690"/>
    </source>
</evidence>
<name>A0A2T4ARU4_TRIHA</name>
<evidence type="ECO:0000313" key="2">
    <source>
        <dbReference type="EMBL" id="PTB59658.1"/>
    </source>
</evidence>
<dbReference type="RefSeq" id="XP_024779335.1">
    <property type="nucleotide sequence ID" value="XM_024914221.1"/>
</dbReference>
<protein>
    <submittedName>
        <fullName evidence="2">Uncharacterized protein</fullName>
    </submittedName>
</protein>